<dbReference type="Pfam" id="PF00156">
    <property type="entry name" value="Pribosyltran"/>
    <property type="match status" value="1"/>
</dbReference>
<dbReference type="InterPro" id="IPR029057">
    <property type="entry name" value="PRTase-like"/>
</dbReference>
<dbReference type="CDD" id="cd06223">
    <property type="entry name" value="PRTases_typeI"/>
    <property type="match status" value="1"/>
</dbReference>
<dbReference type="Proteomes" id="UP000184191">
    <property type="component" value="Unassembled WGS sequence"/>
</dbReference>
<evidence type="ECO:0000259" key="1">
    <source>
        <dbReference type="Pfam" id="PF00156"/>
    </source>
</evidence>
<sequence length="231" mass="24470">MSGFTNRSAAGQALAKALAERNFDKPLVLALPRGGVPVAVEVASKLGAPLDLVMVRKIGVPFQPELAAAAVVNGAHPEIVVNESIAAMAGLTQEDIEGLADTQLQEIKRRRGIYMKGRTQVPIDGKSAIIVDDGIATGATVRAAIKAVRRQNPSRLVLAVPVAPADTLNDLRPDVDEIICLETPEPFYAIGGHYLDFAQVEDEEVVRLLAEAAKIVSDKAAQETHPTSNQG</sequence>
<organism evidence="2 3">
    <name type="scientific">Roseovarius marisflavi</name>
    <dbReference type="NCBI Taxonomy" id="1054996"/>
    <lineage>
        <taxon>Bacteria</taxon>
        <taxon>Pseudomonadati</taxon>
        <taxon>Pseudomonadota</taxon>
        <taxon>Alphaproteobacteria</taxon>
        <taxon>Rhodobacterales</taxon>
        <taxon>Roseobacteraceae</taxon>
        <taxon>Roseovarius</taxon>
    </lineage>
</organism>
<protein>
    <submittedName>
        <fullName evidence="2">Putative phosphoribosyl transferase</fullName>
    </submittedName>
</protein>
<evidence type="ECO:0000313" key="3">
    <source>
        <dbReference type="Proteomes" id="UP000184191"/>
    </source>
</evidence>
<dbReference type="AlphaFoldDB" id="A0A1M7BS19"/>
<keyword evidence="3" id="KW-1185">Reference proteome</keyword>
<dbReference type="RefSeq" id="WP_073199477.1">
    <property type="nucleotide sequence ID" value="NZ_FRBN01000020.1"/>
</dbReference>
<gene>
    <name evidence="2" type="ORF">SAMN05444414_12065</name>
</gene>
<dbReference type="InterPro" id="IPR000836">
    <property type="entry name" value="PRTase_dom"/>
</dbReference>
<accession>A0A1M7BS19</accession>
<keyword evidence="2" id="KW-0808">Transferase</keyword>
<feature type="domain" description="Phosphoribosyltransferase" evidence="1">
    <location>
        <begin position="9"/>
        <end position="182"/>
    </location>
</feature>
<dbReference type="OrthoDB" id="9810066at2"/>
<dbReference type="EMBL" id="FRBN01000020">
    <property type="protein sequence ID" value="SHL57744.1"/>
    <property type="molecule type" value="Genomic_DNA"/>
</dbReference>
<name>A0A1M7BS19_9RHOB</name>
<proteinExistence type="predicted"/>
<evidence type="ECO:0000313" key="2">
    <source>
        <dbReference type="EMBL" id="SHL57744.1"/>
    </source>
</evidence>
<dbReference type="SUPFAM" id="SSF53271">
    <property type="entry name" value="PRTase-like"/>
    <property type="match status" value="1"/>
</dbReference>
<dbReference type="STRING" id="1054996.SAMN05444414_12065"/>
<dbReference type="Gene3D" id="3.40.50.2020">
    <property type="match status" value="1"/>
</dbReference>
<dbReference type="GO" id="GO:0016740">
    <property type="term" value="F:transferase activity"/>
    <property type="evidence" value="ECO:0007669"/>
    <property type="project" value="UniProtKB-KW"/>
</dbReference>
<reference evidence="3" key="1">
    <citation type="submission" date="2016-11" db="EMBL/GenBank/DDBJ databases">
        <authorList>
            <person name="Varghese N."/>
            <person name="Submissions S."/>
        </authorList>
    </citation>
    <scope>NUCLEOTIDE SEQUENCE [LARGE SCALE GENOMIC DNA]</scope>
    <source>
        <strain evidence="3">DSM 29327</strain>
    </source>
</reference>
<dbReference type="Gene3D" id="3.30.1310.20">
    <property type="entry name" value="PRTase-like"/>
    <property type="match status" value="1"/>
</dbReference>